<evidence type="ECO:0000256" key="1">
    <source>
        <dbReference type="ARBA" id="ARBA00022617"/>
    </source>
</evidence>
<dbReference type="AlphaFoldDB" id="T0AX70"/>
<dbReference type="PATRIC" id="fig|1348657.5.peg.2375"/>
<dbReference type="Gene3D" id="1.10.760.10">
    <property type="entry name" value="Cytochrome c-like domain"/>
    <property type="match status" value="1"/>
</dbReference>
<dbReference type="GO" id="GO:0020037">
    <property type="term" value="F:heme binding"/>
    <property type="evidence" value="ECO:0007669"/>
    <property type="project" value="InterPro"/>
</dbReference>
<evidence type="ECO:0000313" key="7">
    <source>
        <dbReference type="EMBL" id="EPZ15143.1"/>
    </source>
</evidence>
<dbReference type="RefSeq" id="WP_021249788.1">
    <property type="nucleotide sequence ID" value="NZ_ATJV01000060.1"/>
</dbReference>
<keyword evidence="1 4" id="KW-0349">Heme</keyword>
<keyword evidence="2 4" id="KW-0479">Metal-binding</keyword>
<dbReference type="PROSITE" id="PS51007">
    <property type="entry name" value="CYTC"/>
    <property type="match status" value="1"/>
</dbReference>
<keyword evidence="8" id="KW-1185">Reference proteome</keyword>
<reference evidence="7 8" key="1">
    <citation type="submission" date="2013-06" db="EMBL/GenBank/DDBJ databases">
        <title>Draft genome sequence of Thauera terpenica.</title>
        <authorList>
            <person name="Liu B."/>
            <person name="Frostegard A.H."/>
            <person name="Shapleigh J.P."/>
        </authorList>
    </citation>
    <scope>NUCLEOTIDE SEQUENCE [LARGE SCALE GENOMIC DNA]</scope>
    <source>
        <strain evidence="7 8">58Eu</strain>
    </source>
</reference>
<evidence type="ECO:0000259" key="6">
    <source>
        <dbReference type="PROSITE" id="PS51007"/>
    </source>
</evidence>
<dbReference type="SUPFAM" id="SSF46626">
    <property type="entry name" value="Cytochrome c"/>
    <property type="match status" value="1"/>
</dbReference>
<evidence type="ECO:0000256" key="4">
    <source>
        <dbReference type="PROSITE-ProRule" id="PRU00433"/>
    </source>
</evidence>
<sequence>MKTTPNHHFSLARLVLAGLFTVIAVPASAAPFADADIAVGEQMHAEYCVECHTQRFGGEDGSAIYTRSDRRVNTVAELAQQLTRCTTMLKLDLFPEDEENIAAYLNKHYYKFQ</sequence>
<evidence type="ECO:0000256" key="5">
    <source>
        <dbReference type="SAM" id="SignalP"/>
    </source>
</evidence>
<dbReference type="Proteomes" id="UP000015455">
    <property type="component" value="Unassembled WGS sequence"/>
</dbReference>
<name>T0AX70_9RHOO</name>
<dbReference type="STRING" id="1348657.M622_16445"/>
<feature type="signal peptide" evidence="5">
    <location>
        <begin position="1"/>
        <end position="29"/>
    </location>
</feature>
<keyword evidence="5" id="KW-0732">Signal</keyword>
<keyword evidence="3 4" id="KW-0408">Iron</keyword>
<feature type="domain" description="Cytochrome c" evidence="6">
    <location>
        <begin position="35"/>
        <end position="109"/>
    </location>
</feature>
<dbReference type="InterPro" id="IPR036909">
    <property type="entry name" value="Cyt_c-like_dom_sf"/>
</dbReference>
<dbReference type="eggNOG" id="COG2010">
    <property type="taxonomic scope" value="Bacteria"/>
</dbReference>
<comment type="caution">
    <text evidence="7">The sequence shown here is derived from an EMBL/GenBank/DDBJ whole genome shotgun (WGS) entry which is preliminary data.</text>
</comment>
<organism evidence="7 8">
    <name type="scientific">Thauera terpenica 58Eu</name>
    <dbReference type="NCBI Taxonomy" id="1348657"/>
    <lineage>
        <taxon>Bacteria</taxon>
        <taxon>Pseudomonadati</taxon>
        <taxon>Pseudomonadota</taxon>
        <taxon>Betaproteobacteria</taxon>
        <taxon>Rhodocyclales</taxon>
        <taxon>Zoogloeaceae</taxon>
        <taxon>Thauera</taxon>
    </lineage>
</organism>
<gene>
    <name evidence="7" type="ORF">M622_16445</name>
</gene>
<evidence type="ECO:0000256" key="2">
    <source>
        <dbReference type="ARBA" id="ARBA00022723"/>
    </source>
</evidence>
<dbReference type="GO" id="GO:0009055">
    <property type="term" value="F:electron transfer activity"/>
    <property type="evidence" value="ECO:0007669"/>
    <property type="project" value="InterPro"/>
</dbReference>
<accession>T0AX70</accession>
<proteinExistence type="predicted"/>
<dbReference type="InterPro" id="IPR009056">
    <property type="entry name" value="Cyt_c-like_dom"/>
</dbReference>
<dbReference type="EMBL" id="ATJV01000060">
    <property type="protein sequence ID" value="EPZ15143.1"/>
    <property type="molecule type" value="Genomic_DNA"/>
</dbReference>
<protein>
    <recommendedName>
        <fullName evidence="6">Cytochrome c domain-containing protein</fullName>
    </recommendedName>
</protein>
<evidence type="ECO:0000313" key="8">
    <source>
        <dbReference type="Proteomes" id="UP000015455"/>
    </source>
</evidence>
<feature type="chain" id="PRO_5004560704" description="Cytochrome c domain-containing protein" evidence="5">
    <location>
        <begin position="30"/>
        <end position="113"/>
    </location>
</feature>
<evidence type="ECO:0000256" key="3">
    <source>
        <dbReference type="ARBA" id="ARBA00023004"/>
    </source>
</evidence>
<dbReference type="GO" id="GO:0046872">
    <property type="term" value="F:metal ion binding"/>
    <property type="evidence" value="ECO:0007669"/>
    <property type="project" value="UniProtKB-KW"/>
</dbReference>